<keyword evidence="9 12" id="KW-0720">Serine protease</keyword>
<dbReference type="Pfam" id="PF18962">
    <property type="entry name" value="Por_Secre_tail"/>
    <property type="match status" value="1"/>
</dbReference>
<evidence type="ECO:0000256" key="9">
    <source>
        <dbReference type="ARBA" id="ARBA00022825"/>
    </source>
</evidence>
<keyword evidence="5" id="KW-0963">Cytoplasm</keyword>
<dbReference type="PROSITE" id="PS00138">
    <property type="entry name" value="SUBTILASE_SER"/>
    <property type="match status" value="1"/>
</dbReference>
<keyword evidence="8 12" id="KW-0378">Hydrolase</keyword>
<comment type="caution">
    <text evidence="17">The sequence shown here is derived from an EMBL/GenBank/DDBJ whole genome shotgun (WGS) entry which is preliminary data.</text>
</comment>
<feature type="domain" description="Secretion system C-terminal sorting" evidence="15">
    <location>
        <begin position="1184"/>
        <end position="1255"/>
    </location>
</feature>
<name>A0A9D7S7N3_9BACT</name>
<dbReference type="SUPFAM" id="SSF52743">
    <property type="entry name" value="Subtilisin-like"/>
    <property type="match status" value="1"/>
</dbReference>
<feature type="domain" description="HYDIN/VesB/CFA65-like Ig-like" evidence="16">
    <location>
        <begin position="1073"/>
        <end position="1167"/>
    </location>
</feature>
<dbReference type="InterPro" id="IPR026444">
    <property type="entry name" value="Secre_tail"/>
</dbReference>
<evidence type="ECO:0000256" key="2">
    <source>
        <dbReference type="ARBA" id="ARBA00004496"/>
    </source>
</evidence>
<evidence type="ECO:0000313" key="18">
    <source>
        <dbReference type="Proteomes" id="UP000808349"/>
    </source>
</evidence>
<organism evidence="17 18">
    <name type="scientific">Candidatus Defluviibacterium haderslevense</name>
    <dbReference type="NCBI Taxonomy" id="2981993"/>
    <lineage>
        <taxon>Bacteria</taxon>
        <taxon>Pseudomonadati</taxon>
        <taxon>Bacteroidota</taxon>
        <taxon>Saprospiria</taxon>
        <taxon>Saprospirales</taxon>
        <taxon>Saprospiraceae</taxon>
        <taxon>Candidatus Defluviibacterium</taxon>
    </lineage>
</organism>
<evidence type="ECO:0000259" key="15">
    <source>
        <dbReference type="Pfam" id="PF18962"/>
    </source>
</evidence>
<evidence type="ECO:0000256" key="13">
    <source>
        <dbReference type="RuleBase" id="RU003355"/>
    </source>
</evidence>
<dbReference type="PRINTS" id="PR00723">
    <property type="entry name" value="SUBTILISIN"/>
</dbReference>
<dbReference type="InterPro" id="IPR022398">
    <property type="entry name" value="Peptidase_S8_His-AS"/>
</dbReference>
<dbReference type="InterPro" id="IPR053879">
    <property type="entry name" value="HYDIN_VesB_CFA65-like_Ig"/>
</dbReference>
<evidence type="ECO:0000256" key="12">
    <source>
        <dbReference type="PROSITE-ProRule" id="PRU01240"/>
    </source>
</evidence>
<dbReference type="Pfam" id="PF22544">
    <property type="entry name" value="HYDIN_VesB_CFA65-like_Ig"/>
    <property type="match status" value="1"/>
</dbReference>
<dbReference type="NCBIfam" id="TIGR04183">
    <property type="entry name" value="Por_Secre_tail"/>
    <property type="match status" value="1"/>
</dbReference>
<comment type="similarity">
    <text evidence="4 12 13">Belongs to the peptidase S8 family.</text>
</comment>
<dbReference type="InterPro" id="IPR050131">
    <property type="entry name" value="Peptidase_S8_subtilisin-like"/>
</dbReference>
<dbReference type="PANTHER" id="PTHR43806:SF11">
    <property type="entry name" value="CEREVISIN-RELATED"/>
    <property type="match status" value="1"/>
</dbReference>
<comment type="subcellular location">
    <subcellularLocation>
        <location evidence="1">Cell projection</location>
        <location evidence="1">Cilium</location>
    </subcellularLocation>
    <subcellularLocation>
        <location evidence="2">Cytoplasm</location>
    </subcellularLocation>
    <subcellularLocation>
        <location evidence="3">Secreted</location>
    </subcellularLocation>
</comment>
<feature type="domain" description="Peptidase S8/S53" evidence="14">
    <location>
        <begin position="164"/>
        <end position="418"/>
    </location>
</feature>
<dbReference type="GO" id="GO:0004252">
    <property type="term" value="F:serine-type endopeptidase activity"/>
    <property type="evidence" value="ECO:0007669"/>
    <property type="project" value="UniProtKB-UniRule"/>
</dbReference>
<protein>
    <submittedName>
        <fullName evidence="17">S8 family serine peptidase</fullName>
    </submittedName>
</protein>
<keyword evidence="10" id="KW-0969">Cilium</keyword>
<evidence type="ECO:0000256" key="11">
    <source>
        <dbReference type="ARBA" id="ARBA00023273"/>
    </source>
</evidence>
<dbReference type="GO" id="GO:0005576">
    <property type="term" value="C:extracellular region"/>
    <property type="evidence" value="ECO:0007669"/>
    <property type="project" value="UniProtKB-SubCell"/>
</dbReference>
<dbReference type="InterPro" id="IPR015500">
    <property type="entry name" value="Peptidase_S8_subtilisin-rel"/>
</dbReference>
<accession>A0A9D7S7N3</accession>
<dbReference type="InterPro" id="IPR023828">
    <property type="entry name" value="Peptidase_S8_Ser-AS"/>
</dbReference>
<dbReference type="Pfam" id="PF00082">
    <property type="entry name" value="Peptidase_S8"/>
    <property type="match status" value="1"/>
</dbReference>
<dbReference type="InterPro" id="IPR034084">
    <property type="entry name" value="Thermitase-like_dom"/>
</dbReference>
<reference evidence="17 18" key="1">
    <citation type="submission" date="2020-10" db="EMBL/GenBank/DDBJ databases">
        <title>Connecting structure to function with the recovery of over 1000 high-quality activated sludge metagenome-assembled genomes encoding full-length rRNA genes using long-read sequencing.</title>
        <authorList>
            <person name="Singleton C.M."/>
            <person name="Petriglieri F."/>
            <person name="Kristensen J.M."/>
            <person name="Kirkegaard R.H."/>
            <person name="Michaelsen T.Y."/>
            <person name="Andersen M.H."/>
            <person name="Karst S.M."/>
            <person name="Dueholm M.S."/>
            <person name="Nielsen P.H."/>
            <person name="Albertsen M."/>
        </authorList>
    </citation>
    <scope>NUCLEOTIDE SEQUENCE [LARGE SCALE GENOMIC DNA]</scope>
    <source>
        <strain evidence="17">Ribe_18-Q3-R11-54_BAT3C.373</strain>
    </source>
</reference>
<dbReference type="GO" id="GO:0006508">
    <property type="term" value="P:proteolysis"/>
    <property type="evidence" value="ECO:0007669"/>
    <property type="project" value="UniProtKB-KW"/>
</dbReference>
<dbReference type="PROSITE" id="PS00136">
    <property type="entry name" value="SUBTILASE_ASP"/>
    <property type="match status" value="1"/>
</dbReference>
<keyword evidence="6" id="KW-0964">Secreted</keyword>
<evidence type="ECO:0000256" key="5">
    <source>
        <dbReference type="ARBA" id="ARBA00022490"/>
    </source>
</evidence>
<dbReference type="InterPro" id="IPR000209">
    <property type="entry name" value="Peptidase_S8/S53_dom"/>
</dbReference>
<feature type="active site" description="Charge relay system" evidence="12">
    <location>
        <position position="382"/>
    </location>
</feature>
<sequence>MKYLLNIVFFFFTVCLFSQKIDPKLISGRVIIKFKKEVKLMNYYNLNDNNTISLTSNIPNAIKGLVDTYKLKSLTNLFNNSEKTIPSIGTNKSLPMDLNIYILEYDLEVDPYTLTKELSKDPNVVYAEPDYLFKAMDVPNDELIGEQWHLAPIQAFEAWDKSTGKGQVIAILDTGVDPNHPDLQGQVLQGYDFVNNDTDPRDDNMHGTHVAGIAAAKTNNNIGIAGIARDAKILPVKVLQSSGYGSSSNIALGVQFAIANGATVINMSFGSDIESLMLKDVLAIAYSKAFLVASAGNEGFAMIQEGIPSIAKYPACYPFVMGVESVQQVGGNIIRSSFSNFDPTGPVNYTNKFGYNYEIKAPGTGILSTIPNQEYRKLNGTSMATPIVAGAVALIKSYDVALSNEDIFVRIIQTSNNGLIQINDALNPTLKPDLHFLNFVLYDTLSVNPGDGDFKPDAGELVGLRLLIKNSGSLAKDVKIRLHVGEFEDPSVVNIQNPEVTIGDISPYGSLSNIINPFLVLISPSLVHNRDIVLEYEIIASNTNIITKGNIVLNVSREEELVGLLTGVKTLTPDKEWVVNQSFKVSKTGILNIEPGTHLRLEKIISNDGLIQGIGQKDKQIYISGPKGIQGGGNLNFKYTQFSDLILEGEYLYKGINLSFDFCKFTNVHRIISSPNITNFFECYEVKAINSSFSNFSIENNFGYIALINADFNFVDQEPGLFQFVNNNFDNISGTVLLRRNIYPTCDTCAFINNNMSRFVGDIWFVENSFFETRHQSAIHFVGNNIFSGPSKKDYYLFKTDEDSKSSIEEISGNYWGTIDSSKINSYIFDFWDDAALPIANFSPFLKTPNPLAHGMVWKVEINGVDPQDEHLDPLGPGKVKFDVYFNRPMDKSYTPTLSFGLNDPRTQHVVNNNSSWNADYTIWTAYFDIDYRTGDGINTIRVAGAVDNEGITIPVEDNFRFEFIIQSSGSLSSNLNATPDFGKVDLQWNAVVDGDILGYNLYRFTRYTVNQKNYFTDTVQINKSLILGTSYSDIGGSPDSIYFYMIAALNANFIESNYSVAVQASPLKSGAILNIPNQIKFDDTKIDSVSYKLLNVKNNGNADLIITNMIYPTGFTAGWKSGTITPGMTQMIQIEFKPTEAKDYLGNISILSNAGSGFNTIELKGKGILSTDIVQLDKDIIRIFPNPSKEYCTVQFSEKDLGKNIKLALFDQVGKKLFDKNIVLKNRVEILDLKNLDSGFYILEININHKTSNHRILKM</sequence>
<dbReference type="GO" id="GO:0005737">
    <property type="term" value="C:cytoplasm"/>
    <property type="evidence" value="ECO:0007669"/>
    <property type="project" value="UniProtKB-SubCell"/>
</dbReference>
<evidence type="ECO:0000256" key="4">
    <source>
        <dbReference type="ARBA" id="ARBA00011073"/>
    </source>
</evidence>
<dbReference type="PANTHER" id="PTHR43806">
    <property type="entry name" value="PEPTIDASE S8"/>
    <property type="match status" value="1"/>
</dbReference>
<feature type="active site" description="Charge relay system" evidence="12">
    <location>
        <position position="173"/>
    </location>
</feature>
<evidence type="ECO:0000259" key="16">
    <source>
        <dbReference type="Pfam" id="PF22544"/>
    </source>
</evidence>
<keyword evidence="11" id="KW-0966">Cell projection</keyword>
<feature type="active site" description="Charge relay system" evidence="12">
    <location>
        <position position="206"/>
    </location>
</feature>
<keyword evidence="7 12" id="KW-0645">Protease</keyword>
<dbReference type="Proteomes" id="UP000808349">
    <property type="component" value="Unassembled WGS sequence"/>
</dbReference>
<dbReference type="AlphaFoldDB" id="A0A9D7S7N3"/>
<dbReference type="PROSITE" id="PS00137">
    <property type="entry name" value="SUBTILASE_HIS"/>
    <property type="match status" value="1"/>
</dbReference>
<dbReference type="InterPro" id="IPR036852">
    <property type="entry name" value="Peptidase_S8/S53_dom_sf"/>
</dbReference>
<dbReference type="InterPro" id="IPR023827">
    <property type="entry name" value="Peptidase_S8_Asp-AS"/>
</dbReference>
<dbReference type="EMBL" id="JADKFW010000004">
    <property type="protein sequence ID" value="MBK9716851.1"/>
    <property type="molecule type" value="Genomic_DNA"/>
</dbReference>
<dbReference type="CDD" id="cd07484">
    <property type="entry name" value="Peptidases_S8_Thermitase_like"/>
    <property type="match status" value="1"/>
</dbReference>
<gene>
    <name evidence="17" type="ORF">IPO85_04925</name>
</gene>
<evidence type="ECO:0000256" key="3">
    <source>
        <dbReference type="ARBA" id="ARBA00004613"/>
    </source>
</evidence>
<evidence type="ECO:0000259" key="14">
    <source>
        <dbReference type="Pfam" id="PF00082"/>
    </source>
</evidence>
<evidence type="ECO:0000256" key="1">
    <source>
        <dbReference type="ARBA" id="ARBA00004138"/>
    </source>
</evidence>
<evidence type="ECO:0000256" key="10">
    <source>
        <dbReference type="ARBA" id="ARBA00023069"/>
    </source>
</evidence>
<dbReference type="Gene3D" id="3.40.50.200">
    <property type="entry name" value="Peptidase S8/S53 domain"/>
    <property type="match status" value="1"/>
</dbReference>
<evidence type="ECO:0000256" key="8">
    <source>
        <dbReference type="ARBA" id="ARBA00022801"/>
    </source>
</evidence>
<evidence type="ECO:0000313" key="17">
    <source>
        <dbReference type="EMBL" id="MBK9716851.1"/>
    </source>
</evidence>
<dbReference type="PROSITE" id="PS51892">
    <property type="entry name" value="SUBTILASE"/>
    <property type="match status" value="1"/>
</dbReference>
<dbReference type="Gene3D" id="2.60.40.10">
    <property type="entry name" value="Immunoglobulins"/>
    <property type="match status" value="2"/>
</dbReference>
<evidence type="ECO:0000256" key="6">
    <source>
        <dbReference type="ARBA" id="ARBA00022525"/>
    </source>
</evidence>
<proteinExistence type="inferred from homology"/>
<evidence type="ECO:0000256" key="7">
    <source>
        <dbReference type="ARBA" id="ARBA00022670"/>
    </source>
</evidence>
<dbReference type="InterPro" id="IPR013783">
    <property type="entry name" value="Ig-like_fold"/>
</dbReference>